<gene>
    <name evidence="2" type="ORF">DPM19_31705</name>
</gene>
<dbReference type="InterPro" id="IPR029063">
    <property type="entry name" value="SAM-dependent_MTases_sf"/>
</dbReference>
<reference evidence="2 3" key="1">
    <citation type="submission" date="2018-06" db="EMBL/GenBank/DDBJ databases">
        <title>Actinomadura craniellae sp. nov. isolated from marine sponge Craniella sp.</title>
        <authorList>
            <person name="Li L."/>
            <person name="Xu Q.H."/>
            <person name="Lin H.W."/>
            <person name="Lu Y.H."/>
        </authorList>
    </citation>
    <scope>NUCLEOTIDE SEQUENCE [LARGE SCALE GENOMIC DNA]</scope>
    <source>
        <strain evidence="2 3">LHW63021</strain>
    </source>
</reference>
<name>A0A365GW92_9ACTN</name>
<dbReference type="SUPFAM" id="SSF53335">
    <property type="entry name" value="S-adenosyl-L-methionine-dependent methyltransferases"/>
    <property type="match status" value="1"/>
</dbReference>
<evidence type="ECO:0000313" key="3">
    <source>
        <dbReference type="Proteomes" id="UP000251891"/>
    </source>
</evidence>
<keyword evidence="3" id="KW-1185">Reference proteome</keyword>
<dbReference type="PANTHER" id="PTHR43317:SF3">
    <property type="entry name" value="BLR2883 PROTEIN"/>
    <property type="match status" value="1"/>
</dbReference>
<sequence length="278" mass="29769">MHPTASPVAAANATARAPAIFPVVSGIVAHCYSAHPVPGTEHTGRPPHPARVVEVDSPPPQILEHTTGANGELILRRTGPHHEIISNGVFLMDTRNGESERLLVTAALDLLNRPAHLAIGGLGVGFSLAAALRSPHTTAVTVIEKEPAVIGWHRTHLRHHSENALDDPRVHIHQADLLDWLHTTTSTYDALCLDIDNGPHWTVTTANAALYDDTGLRALRDRLTPGGILAIWSAGAAPAFTDRLRTHFTQVTTRSIPVPRGEPDLVYLATTAPPPPPV</sequence>
<dbReference type="AlphaFoldDB" id="A0A365GW92"/>
<keyword evidence="1" id="KW-0620">Polyamine biosynthesis</keyword>
<dbReference type="OrthoDB" id="9793351at2"/>
<dbReference type="Pfam" id="PF01564">
    <property type="entry name" value="Spermine_synth"/>
    <property type="match status" value="1"/>
</dbReference>
<organism evidence="2 3">
    <name type="scientific">Actinomadura craniellae</name>
    <dbReference type="NCBI Taxonomy" id="2231787"/>
    <lineage>
        <taxon>Bacteria</taxon>
        <taxon>Bacillati</taxon>
        <taxon>Actinomycetota</taxon>
        <taxon>Actinomycetes</taxon>
        <taxon>Streptosporangiales</taxon>
        <taxon>Thermomonosporaceae</taxon>
        <taxon>Actinomadura</taxon>
    </lineage>
</organism>
<accession>A0A365GW92</accession>
<evidence type="ECO:0000256" key="1">
    <source>
        <dbReference type="ARBA" id="ARBA00023115"/>
    </source>
</evidence>
<dbReference type="EMBL" id="QLYX01000021">
    <property type="protein sequence ID" value="RAY11080.1"/>
    <property type="molecule type" value="Genomic_DNA"/>
</dbReference>
<dbReference type="PANTHER" id="PTHR43317">
    <property type="entry name" value="THERMOSPERMINE SYNTHASE ACAULIS5"/>
    <property type="match status" value="1"/>
</dbReference>
<dbReference type="GO" id="GO:0006596">
    <property type="term" value="P:polyamine biosynthetic process"/>
    <property type="evidence" value="ECO:0007669"/>
    <property type="project" value="UniProtKB-KW"/>
</dbReference>
<dbReference type="Proteomes" id="UP000251891">
    <property type="component" value="Unassembled WGS sequence"/>
</dbReference>
<proteinExistence type="predicted"/>
<dbReference type="CDD" id="cd02440">
    <property type="entry name" value="AdoMet_MTases"/>
    <property type="match status" value="1"/>
</dbReference>
<dbReference type="Gene3D" id="3.40.50.150">
    <property type="entry name" value="Vaccinia Virus protein VP39"/>
    <property type="match status" value="1"/>
</dbReference>
<comment type="caution">
    <text evidence="2">The sequence shown here is derived from an EMBL/GenBank/DDBJ whole genome shotgun (WGS) entry which is preliminary data.</text>
</comment>
<protein>
    <submittedName>
        <fullName evidence="2">Spermidine synthase</fullName>
    </submittedName>
</protein>
<evidence type="ECO:0000313" key="2">
    <source>
        <dbReference type="EMBL" id="RAY11080.1"/>
    </source>
</evidence>